<evidence type="ECO:0000313" key="2">
    <source>
        <dbReference type="Proteomes" id="UP000825935"/>
    </source>
</evidence>
<organism evidence="1 2">
    <name type="scientific">Ceratopteris richardii</name>
    <name type="common">Triangle waterfern</name>
    <dbReference type="NCBI Taxonomy" id="49495"/>
    <lineage>
        <taxon>Eukaryota</taxon>
        <taxon>Viridiplantae</taxon>
        <taxon>Streptophyta</taxon>
        <taxon>Embryophyta</taxon>
        <taxon>Tracheophyta</taxon>
        <taxon>Polypodiopsida</taxon>
        <taxon>Polypodiidae</taxon>
        <taxon>Polypodiales</taxon>
        <taxon>Pteridineae</taxon>
        <taxon>Pteridaceae</taxon>
        <taxon>Parkerioideae</taxon>
        <taxon>Ceratopteris</taxon>
    </lineage>
</organism>
<accession>A0A8T2QS46</accession>
<dbReference type="PANTHER" id="PTHR34892:SF1">
    <property type="entry name" value="VACUOLAR ATP SYNTHASE CATALYTIC SUBUNIT-RELATED _ V-ATPASE-RELATED _ VACUOLAR PROTON PUMP-RELATED"/>
    <property type="match status" value="1"/>
</dbReference>
<comment type="caution">
    <text evidence="1">The sequence shown here is derived from an EMBL/GenBank/DDBJ whole genome shotgun (WGS) entry which is preliminary data.</text>
</comment>
<protein>
    <submittedName>
        <fullName evidence="1">Uncharacterized protein</fullName>
    </submittedName>
</protein>
<reference evidence="1" key="1">
    <citation type="submission" date="2021-08" db="EMBL/GenBank/DDBJ databases">
        <title>WGS assembly of Ceratopteris richardii.</title>
        <authorList>
            <person name="Marchant D.B."/>
            <person name="Chen G."/>
            <person name="Jenkins J."/>
            <person name="Shu S."/>
            <person name="Leebens-Mack J."/>
            <person name="Grimwood J."/>
            <person name="Schmutz J."/>
            <person name="Soltis P."/>
            <person name="Soltis D."/>
            <person name="Chen Z.-H."/>
        </authorList>
    </citation>
    <scope>NUCLEOTIDE SEQUENCE</scope>
    <source>
        <strain evidence="1">Whitten #5841</strain>
        <tissue evidence="1">Leaf</tissue>
    </source>
</reference>
<evidence type="ECO:0000313" key="1">
    <source>
        <dbReference type="EMBL" id="KAH7286819.1"/>
    </source>
</evidence>
<name>A0A8T2QS46_CERRI</name>
<dbReference type="Proteomes" id="UP000825935">
    <property type="component" value="Chromosome 32"/>
</dbReference>
<dbReference type="PANTHER" id="PTHR34892">
    <property type="entry name" value="VACUOLAR ATP SYNTHASE CATALYTIC SUBUNIT-RELATED / V-ATPASE-RELATED / VACUOLAR PROTON PUMP-LIKE PROTEIN"/>
    <property type="match status" value="1"/>
</dbReference>
<gene>
    <name evidence="1" type="ORF">KP509_32G023600</name>
</gene>
<dbReference type="AlphaFoldDB" id="A0A8T2QS46"/>
<dbReference type="GO" id="GO:0005773">
    <property type="term" value="C:vacuole"/>
    <property type="evidence" value="ECO:0007669"/>
    <property type="project" value="TreeGrafter"/>
</dbReference>
<dbReference type="EMBL" id="CM035437">
    <property type="protein sequence ID" value="KAH7286819.1"/>
    <property type="molecule type" value="Genomic_DNA"/>
</dbReference>
<sequence length="75" mass="8782">MDHVSDIKLIRTDTTLDLSQKAEKGMRWLGTQRRFWMPPPLCTAIWDSILWLPSSNFCEPMPFLLFNLHAIFGFV</sequence>
<keyword evidence="2" id="KW-1185">Reference proteome</keyword>
<proteinExistence type="predicted"/>